<gene>
    <name evidence="2" type="ORF">Bca52824_007395</name>
</gene>
<evidence type="ECO:0000313" key="3">
    <source>
        <dbReference type="Proteomes" id="UP000886595"/>
    </source>
</evidence>
<evidence type="ECO:0000256" key="1">
    <source>
        <dbReference type="SAM" id="MobiDB-lite"/>
    </source>
</evidence>
<keyword evidence="3" id="KW-1185">Reference proteome</keyword>
<dbReference type="AlphaFoldDB" id="A0A8X8B7U4"/>
<sequence>MSVTVNVHRLSTLRHRFKTANVNKSEDGSPSIFEKLRHDSIDQEKPASMRRNTAQNQQQPIII</sequence>
<name>A0A8X8B7U4_BRACI</name>
<comment type="caution">
    <text evidence="2">The sequence shown here is derived from an EMBL/GenBank/DDBJ whole genome shotgun (WGS) entry which is preliminary data.</text>
</comment>
<protein>
    <submittedName>
        <fullName evidence="2">Uncharacterized protein</fullName>
    </submittedName>
</protein>
<accession>A0A8X8B7U4</accession>
<feature type="compositionally biased region" description="Polar residues" evidence="1">
    <location>
        <begin position="50"/>
        <end position="63"/>
    </location>
</feature>
<dbReference type="Proteomes" id="UP000886595">
    <property type="component" value="Unassembled WGS sequence"/>
</dbReference>
<evidence type="ECO:0000313" key="2">
    <source>
        <dbReference type="EMBL" id="KAG2324667.1"/>
    </source>
</evidence>
<organism evidence="2 3">
    <name type="scientific">Brassica carinata</name>
    <name type="common">Ethiopian mustard</name>
    <name type="synonym">Abyssinian cabbage</name>
    <dbReference type="NCBI Taxonomy" id="52824"/>
    <lineage>
        <taxon>Eukaryota</taxon>
        <taxon>Viridiplantae</taxon>
        <taxon>Streptophyta</taxon>
        <taxon>Embryophyta</taxon>
        <taxon>Tracheophyta</taxon>
        <taxon>Spermatophyta</taxon>
        <taxon>Magnoliopsida</taxon>
        <taxon>eudicotyledons</taxon>
        <taxon>Gunneridae</taxon>
        <taxon>Pentapetalae</taxon>
        <taxon>rosids</taxon>
        <taxon>malvids</taxon>
        <taxon>Brassicales</taxon>
        <taxon>Brassicaceae</taxon>
        <taxon>Brassiceae</taxon>
        <taxon>Brassica</taxon>
    </lineage>
</organism>
<feature type="region of interest" description="Disordered" evidence="1">
    <location>
        <begin position="41"/>
        <end position="63"/>
    </location>
</feature>
<reference evidence="2 3" key="1">
    <citation type="submission" date="2020-02" db="EMBL/GenBank/DDBJ databases">
        <authorList>
            <person name="Ma Q."/>
            <person name="Huang Y."/>
            <person name="Song X."/>
            <person name="Pei D."/>
        </authorList>
    </citation>
    <scope>NUCLEOTIDE SEQUENCE [LARGE SCALE GENOMIC DNA]</scope>
    <source>
        <strain evidence="2">Sxm20200214</strain>
        <tissue evidence="2">Leaf</tissue>
    </source>
</reference>
<proteinExistence type="predicted"/>
<dbReference type="EMBL" id="JAAMPC010000002">
    <property type="protein sequence ID" value="KAG2324667.1"/>
    <property type="molecule type" value="Genomic_DNA"/>
</dbReference>